<dbReference type="Pfam" id="PF13290">
    <property type="entry name" value="CHB_HEX_C_1"/>
    <property type="match status" value="1"/>
</dbReference>
<dbReference type="InterPro" id="IPR010126">
    <property type="entry name" value="Esterase_phb"/>
</dbReference>
<dbReference type="SMR" id="A0A8W8"/>
<evidence type="ECO:0000313" key="6">
    <source>
        <dbReference type="EMBL" id="BAF35850.1"/>
    </source>
</evidence>
<dbReference type="EMBL" id="AB258388">
    <property type="protein sequence ID" value="BAF35850.1"/>
    <property type="molecule type" value="Genomic_DNA"/>
</dbReference>
<feature type="domain" description="GH29D-like beta-sandwich" evidence="5">
    <location>
        <begin position="342"/>
        <end position="407"/>
    </location>
</feature>
<feature type="region of interest" description="Disordered" evidence="3">
    <location>
        <begin position="319"/>
        <end position="341"/>
    </location>
</feature>
<evidence type="ECO:0000256" key="4">
    <source>
        <dbReference type="SAM" id="SignalP"/>
    </source>
</evidence>
<sequence>MKRLFIAGMIFMLFFSLGAVSSSAAGSFTSKTYNGRTYKLYVPSSYQGGAALPLVVMLHGCTQDPDQFAAGTQMNALAETEKFLVLYPEQPSSANSNKCWNWFDTAHQSRGSGEPALIAGMVNQIKSSYSIDADQVFVGGLSAGAAMSVIMGATYPDIFAAISVGAGLEYKAATSVTGAYTAMSSGGPNPIQQGDLAYSAMGEHKRVVPVILFHGTADYTVAPINAHQILSQWAQTNDRASDGLDNNNIDDTADQTLPGTVSGGRSYTQYIYKDTAGKTVMEKYMIEGMGHAWPGGSTSGSYTDPKGPNATTLSWNFFKSHPKNSDAPNPGDISPPVTAASPAGGTYGSSVSVTLSTNEPATTYYTLDGSTPTVNSLKYSEPISINSSKTIKFFSVDAAGNQEGVKTEVYQISGTSEKSSVFSSLAAEDGFIGNLSADGMSSSIHKIGDKGMYNTDTYRTILSFDTSSLPDDAIITDVSLKIYRKSSTGNISSLKGDIKTGVFGTSSALEQIDYQASPSISAAFQMSVPSLDNGYTTIQLPSSLLGYMNRNGKTQFRLSSSGSADFLSDVVEIYGGDNPAYAPTLTVSYK</sequence>
<evidence type="ECO:0000256" key="1">
    <source>
        <dbReference type="ARBA" id="ARBA00022729"/>
    </source>
</evidence>
<protein>
    <submittedName>
        <fullName evidence="6">Poly(3-hydroxybutyrate) depolymerase</fullName>
    </submittedName>
</protein>
<accession>A0A8W8</accession>
<name>A0A8W8_PRIMG</name>
<dbReference type="GO" id="GO:0005576">
    <property type="term" value="C:extracellular region"/>
    <property type="evidence" value="ECO:0007669"/>
    <property type="project" value="InterPro"/>
</dbReference>
<dbReference type="InterPro" id="IPR059177">
    <property type="entry name" value="GH29D-like_dom"/>
</dbReference>
<keyword evidence="2" id="KW-0378">Hydrolase</keyword>
<dbReference type="Gene3D" id="3.40.50.1820">
    <property type="entry name" value="alpha/beta hydrolase"/>
    <property type="match status" value="1"/>
</dbReference>
<evidence type="ECO:0000256" key="3">
    <source>
        <dbReference type="SAM" id="MobiDB-lite"/>
    </source>
</evidence>
<feature type="signal peptide" evidence="4">
    <location>
        <begin position="1"/>
        <end position="24"/>
    </location>
</feature>
<organism evidence="6">
    <name type="scientific">Priestia megaterium</name>
    <name type="common">Bacillus megaterium</name>
    <dbReference type="NCBI Taxonomy" id="1404"/>
    <lineage>
        <taxon>Bacteria</taxon>
        <taxon>Bacillati</taxon>
        <taxon>Bacillota</taxon>
        <taxon>Bacilli</taxon>
        <taxon>Bacillales</taxon>
        <taxon>Bacillaceae</taxon>
        <taxon>Priestia</taxon>
    </lineage>
</organism>
<dbReference type="SUPFAM" id="SSF53474">
    <property type="entry name" value="alpha/beta-Hydrolases"/>
    <property type="match status" value="2"/>
</dbReference>
<dbReference type="ESTHER" id="primg-a0a8w8">
    <property type="family name" value="Esterase_phb"/>
</dbReference>
<dbReference type="InterPro" id="IPR050955">
    <property type="entry name" value="Plant_Biomass_Hydrol_Est"/>
</dbReference>
<dbReference type="Pfam" id="PF10503">
    <property type="entry name" value="Esterase_PHB"/>
    <property type="match status" value="1"/>
</dbReference>
<reference evidence="6" key="1">
    <citation type="journal article" date="2006" name="FEMS Microbiol. Lett.">
        <title>Isolation of a Gram-positive poly(3-hydroxybutyrate) (PHB)-degrading bacterium from compost, and cloning and characterization of a gene encoding PHB depolymerase of Bacillus megaterium N-18-25-9.</title>
        <authorList>
            <person name="Takaku H."/>
            <person name="Kimoto A."/>
            <person name="Kodaira S."/>
            <person name="Nashimoto M."/>
            <person name="Takagi M."/>
        </authorList>
    </citation>
    <scope>NUCLEOTIDE SEQUENCE</scope>
    <source>
        <strain evidence="6">N-18-25-9</strain>
    </source>
</reference>
<dbReference type="PANTHER" id="PTHR43037">
    <property type="entry name" value="UNNAMED PRODUCT-RELATED"/>
    <property type="match status" value="1"/>
</dbReference>
<dbReference type="PANTHER" id="PTHR43037:SF1">
    <property type="entry name" value="BLL1128 PROTEIN"/>
    <property type="match status" value="1"/>
</dbReference>
<proteinExistence type="predicted"/>
<evidence type="ECO:0000256" key="2">
    <source>
        <dbReference type="ARBA" id="ARBA00022801"/>
    </source>
</evidence>
<dbReference type="NCBIfam" id="TIGR01840">
    <property type="entry name" value="esterase_phb"/>
    <property type="match status" value="1"/>
</dbReference>
<dbReference type="GO" id="GO:0016787">
    <property type="term" value="F:hydrolase activity"/>
    <property type="evidence" value="ECO:0007669"/>
    <property type="project" value="UniProtKB-KW"/>
</dbReference>
<gene>
    <name evidence="6" type="primary">phaZ</name>
</gene>
<evidence type="ECO:0000259" key="5">
    <source>
        <dbReference type="Pfam" id="PF13290"/>
    </source>
</evidence>
<feature type="chain" id="PRO_5002622031" evidence="4">
    <location>
        <begin position="25"/>
        <end position="590"/>
    </location>
</feature>
<dbReference type="AlphaFoldDB" id="A0A8W8"/>
<dbReference type="BRENDA" id="3.1.1.75">
    <property type="organism ID" value="656"/>
</dbReference>
<dbReference type="InterPro" id="IPR029058">
    <property type="entry name" value="AB_hydrolase_fold"/>
</dbReference>
<keyword evidence="1 4" id="KW-0732">Signal</keyword>